<dbReference type="EMBL" id="BARS01016138">
    <property type="protein sequence ID" value="GAF98084.1"/>
    <property type="molecule type" value="Genomic_DNA"/>
</dbReference>
<gene>
    <name evidence="1" type="ORF">S01H1_26613</name>
</gene>
<reference evidence="1" key="1">
    <citation type="journal article" date="2014" name="Front. Microbiol.">
        <title>High frequency of phylogenetically diverse reductive dehalogenase-homologous genes in deep subseafloor sedimentary metagenomes.</title>
        <authorList>
            <person name="Kawai M."/>
            <person name="Futagami T."/>
            <person name="Toyoda A."/>
            <person name="Takaki Y."/>
            <person name="Nishi S."/>
            <person name="Hori S."/>
            <person name="Arai W."/>
            <person name="Tsubouchi T."/>
            <person name="Morono Y."/>
            <person name="Uchiyama I."/>
            <person name="Ito T."/>
            <person name="Fujiyama A."/>
            <person name="Inagaki F."/>
            <person name="Takami H."/>
        </authorList>
    </citation>
    <scope>NUCLEOTIDE SEQUENCE</scope>
    <source>
        <strain evidence="1">Expedition CK06-06</strain>
    </source>
</reference>
<name>X0TXS9_9ZZZZ</name>
<comment type="caution">
    <text evidence="1">The sequence shown here is derived from an EMBL/GenBank/DDBJ whole genome shotgun (WGS) entry which is preliminary data.</text>
</comment>
<protein>
    <submittedName>
        <fullName evidence="1">Uncharacterized protein</fullName>
    </submittedName>
</protein>
<organism evidence="1">
    <name type="scientific">marine sediment metagenome</name>
    <dbReference type="NCBI Taxonomy" id="412755"/>
    <lineage>
        <taxon>unclassified sequences</taxon>
        <taxon>metagenomes</taxon>
        <taxon>ecological metagenomes</taxon>
    </lineage>
</organism>
<feature type="non-terminal residue" evidence="1">
    <location>
        <position position="1"/>
    </location>
</feature>
<sequence length="282" mass="30957">ITLTDEGGNPFGYYAVLINDEAGKVSLNNPLSTDPDAEINRPWRKLLDGLSMSDATARNIIVYQAGDYGPFETMDELSCVSGISEDGYSVYFRKAKVHHESFPTNPSTRLPINVNTASEEALRAALGELTGSTYAILKVTNTNINRVVQAILDYREGVDGIERTSDDNPFDGVDNYIGDQAGNPTSITDDNFGAISTDLDPAGGSFPGATTEEKAREEFNTLINYIRAFGYPSGSDKITFAYVRDNIKDNFDPDTEYDNWDYDIDTSETNDDDAETEILIAD</sequence>
<proteinExistence type="predicted"/>
<feature type="non-terminal residue" evidence="1">
    <location>
        <position position="282"/>
    </location>
</feature>
<dbReference type="AlphaFoldDB" id="X0TXS9"/>
<accession>X0TXS9</accession>
<evidence type="ECO:0000313" key="1">
    <source>
        <dbReference type="EMBL" id="GAF98084.1"/>
    </source>
</evidence>